<evidence type="ECO:0000313" key="1">
    <source>
        <dbReference type="EMBL" id="EDX76515.1"/>
    </source>
</evidence>
<organism evidence="1 2">
    <name type="scientific">Coleofasciculus chthonoplastes PCC 7420</name>
    <dbReference type="NCBI Taxonomy" id="118168"/>
    <lineage>
        <taxon>Bacteria</taxon>
        <taxon>Bacillati</taxon>
        <taxon>Cyanobacteriota</taxon>
        <taxon>Cyanophyceae</taxon>
        <taxon>Coleofasciculales</taxon>
        <taxon>Coleofasciculaceae</taxon>
        <taxon>Coleofasciculus</taxon>
    </lineage>
</organism>
<proteinExistence type="predicted"/>
<name>B4VN96_9CYAN</name>
<gene>
    <name evidence="1" type="ORF">MC7420_4771</name>
</gene>
<sequence length="239" mass="27925">MTRTGLGNRKIGPMKSWAIRTGFLQNYHLNPEGKIILTHDPYFKSIITDWYIHFFLSFGDHGLATPPDDPAEWGGWTWFVYSFLPEYFTFSPENLIYEASQVFEEESNNRLEKNFRYVLRAYTESNALESCQFVQNLDNKKYVTGEARFPNPYMVCYILAKLWERDFGDTTSVVTDDILNHPMGLAPILGIEPQLLQQQLDKLEIFGLIEQRRTVPPFQTVRRWDNPISLLEQAYGFTE</sequence>
<dbReference type="Proteomes" id="UP000003835">
    <property type="component" value="Unassembled WGS sequence"/>
</dbReference>
<evidence type="ECO:0000313" key="2">
    <source>
        <dbReference type="Proteomes" id="UP000003835"/>
    </source>
</evidence>
<keyword evidence="2" id="KW-1185">Reference proteome</keyword>
<accession>B4VN96</accession>
<dbReference type="AlphaFoldDB" id="B4VN96"/>
<dbReference type="HOGENOM" id="CLU_1159543_0_0_3"/>
<protein>
    <submittedName>
        <fullName evidence="1">Uncharacterized protein</fullName>
    </submittedName>
</protein>
<dbReference type="EMBL" id="DS989846">
    <property type="protein sequence ID" value="EDX76515.1"/>
    <property type="molecule type" value="Genomic_DNA"/>
</dbReference>
<dbReference type="eggNOG" id="ENOG502ZBHW">
    <property type="taxonomic scope" value="Bacteria"/>
</dbReference>
<dbReference type="STRING" id="118168.MC7420_4771"/>
<reference evidence="1 2" key="1">
    <citation type="submission" date="2008-07" db="EMBL/GenBank/DDBJ databases">
        <authorList>
            <person name="Tandeau de Marsac N."/>
            <person name="Ferriera S."/>
            <person name="Johnson J."/>
            <person name="Kravitz S."/>
            <person name="Beeson K."/>
            <person name="Sutton G."/>
            <person name="Rogers Y.-H."/>
            <person name="Friedman R."/>
            <person name="Frazier M."/>
            <person name="Venter J.C."/>
        </authorList>
    </citation>
    <scope>NUCLEOTIDE SEQUENCE [LARGE SCALE GENOMIC DNA]</scope>
    <source>
        <strain evidence="1 2">PCC 7420</strain>
    </source>
</reference>